<organism evidence="2 3">
    <name type="scientific">Aquella oligotrophica</name>
    <dbReference type="NCBI Taxonomy" id="2067065"/>
    <lineage>
        <taxon>Bacteria</taxon>
        <taxon>Pseudomonadati</taxon>
        <taxon>Pseudomonadota</taxon>
        <taxon>Betaproteobacteria</taxon>
        <taxon>Neisseriales</taxon>
        <taxon>Neisseriaceae</taxon>
        <taxon>Aquella</taxon>
    </lineage>
</organism>
<dbReference type="RefSeq" id="WP_102952232.1">
    <property type="nucleotide sequence ID" value="NZ_CP024847.1"/>
</dbReference>
<protein>
    <recommendedName>
        <fullName evidence="4">Cell division protein ZipA</fullName>
    </recommendedName>
</protein>
<reference evidence="3" key="1">
    <citation type="submission" date="2017-11" db="EMBL/GenBank/DDBJ databases">
        <authorList>
            <person name="Chan K.G."/>
            <person name="Lee L.S."/>
        </authorList>
    </citation>
    <scope>NUCLEOTIDE SEQUENCE [LARGE SCALE GENOMIC DNA]</scope>
    <source>
        <strain evidence="3">DSM 100970</strain>
    </source>
</reference>
<evidence type="ECO:0008006" key="4">
    <source>
        <dbReference type="Google" id="ProtNLM"/>
    </source>
</evidence>
<keyword evidence="1" id="KW-0812">Transmembrane</keyword>
<keyword evidence="1" id="KW-0472">Membrane</keyword>
<dbReference type="AlphaFoldDB" id="A0A2I7N910"/>
<evidence type="ECO:0000256" key="1">
    <source>
        <dbReference type="SAM" id="Phobius"/>
    </source>
</evidence>
<dbReference type="EMBL" id="CP024847">
    <property type="protein sequence ID" value="AUR52946.1"/>
    <property type="molecule type" value="Genomic_DNA"/>
</dbReference>
<keyword evidence="3" id="KW-1185">Reference proteome</keyword>
<proteinExistence type="predicted"/>
<name>A0A2I7N910_9NEIS</name>
<evidence type="ECO:0000313" key="3">
    <source>
        <dbReference type="Proteomes" id="UP000236655"/>
    </source>
</evidence>
<dbReference type="KEGG" id="nba:CUN60_11785"/>
<gene>
    <name evidence="2" type="ORF">CUN60_11785</name>
</gene>
<sequence>MNEVQLSIVVIIAVIVLAIIVYYIYQEHKFKKIIEANFNQAADDVIKHDQGLIFDNQANEISAFKSSVEDRVIHEQDKLEQAEMAFDPLLNDSEVIKQPKDIDFIDYDKIEFPYANIVERELDHVIDITFPKAVKIKMLPDISQYITKSYVFFVLDKSGGWQIYQAGNKYIVRGLKLVLTLVDNEGVVNDLQLNNIYNELAKFALHHEAHIRQTDSELQIRKLQQQLKGLNNVELELALYLVNKDKLEFRHLQKYFDSKGFSFNHGYFEKIENGRTLFRIGDEFDKPLNLKSSYQLLSINAKLQHLEYPMLAVESIFDFAEDYMQIFESRLLTNNKLVLAEKDYNTLVKQVNVYINNMNRQGVQLGSALIMRVFP</sequence>
<feature type="transmembrane region" description="Helical" evidence="1">
    <location>
        <begin position="6"/>
        <end position="25"/>
    </location>
</feature>
<accession>A0A2I7N910</accession>
<evidence type="ECO:0000313" key="2">
    <source>
        <dbReference type="EMBL" id="AUR52946.1"/>
    </source>
</evidence>
<keyword evidence="1" id="KW-1133">Transmembrane helix</keyword>
<dbReference type="Proteomes" id="UP000236655">
    <property type="component" value="Chromosome"/>
</dbReference>